<dbReference type="PRINTS" id="PR00195">
    <property type="entry name" value="DYNAMIN"/>
</dbReference>
<dbReference type="GO" id="GO:0006897">
    <property type="term" value="P:endocytosis"/>
    <property type="evidence" value="ECO:0007669"/>
    <property type="project" value="TreeGrafter"/>
</dbReference>
<reference evidence="4" key="1">
    <citation type="submission" date="2015-07" db="EMBL/GenBank/DDBJ databases">
        <title>Adaptation to a free-living lifestyle via gene acquisitions in the diplomonad Trepomonas sp. PC1.</title>
        <authorList>
            <person name="Xu F."/>
            <person name="Jerlstrom-Hultqvist J."/>
            <person name="Kolisko M."/>
            <person name="Simpson A.G.B."/>
            <person name="Roger A.J."/>
            <person name="Svard S.G."/>
            <person name="Andersson J.O."/>
        </authorList>
    </citation>
    <scope>NUCLEOTIDE SEQUENCE</scope>
    <source>
        <strain evidence="4">PC1</strain>
    </source>
</reference>
<evidence type="ECO:0000256" key="1">
    <source>
        <dbReference type="ARBA" id="ARBA00022741"/>
    </source>
</evidence>
<keyword evidence="2" id="KW-0342">GTP-binding</keyword>
<dbReference type="GO" id="GO:0000266">
    <property type="term" value="P:mitochondrial fission"/>
    <property type="evidence" value="ECO:0007669"/>
    <property type="project" value="TreeGrafter"/>
</dbReference>
<dbReference type="Pfam" id="PF01031">
    <property type="entry name" value="Dynamin_M"/>
    <property type="match status" value="1"/>
</dbReference>
<dbReference type="GO" id="GO:0008017">
    <property type="term" value="F:microtubule binding"/>
    <property type="evidence" value="ECO:0007669"/>
    <property type="project" value="TreeGrafter"/>
</dbReference>
<dbReference type="InterPro" id="IPR001401">
    <property type="entry name" value="Dynamin_GTPase"/>
</dbReference>
<evidence type="ECO:0000259" key="3">
    <source>
        <dbReference type="PROSITE" id="PS51718"/>
    </source>
</evidence>
<dbReference type="InterPro" id="IPR045063">
    <property type="entry name" value="Dynamin_N"/>
</dbReference>
<keyword evidence="1" id="KW-0547">Nucleotide-binding</keyword>
<dbReference type="PANTHER" id="PTHR11566:SF21">
    <property type="entry name" value="DYNAMIN RELATED PROTEIN 1, ISOFORM A"/>
    <property type="match status" value="1"/>
</dbReference>
<dbReference type="InterPro" id="IPR030381">
    <property type="entry name" value="G_DYNAMIN_dom"/>
</dbReference>
<dbReference type="PANTHER" id="PTHR11566">
    <property type="entry name" value="DYNAMIN"/>
    <property type="match status" value="1"/>
</dbReference>
<dbReference type="SMART" id="SM00053">
    <property type="entry name" value="DYNc"/>
    <property type="match status" value="1"/>
</dbReference>
<dbReference type="InterPro" id="IPR027417">
    <property type="entry name" value="P-loop_NTPase"/>
</dbReference>
<dbReference type="InterPro" id="IPR000375">
    <property type="entry name" value="Dynamin_stalk"/>
</dbReference>
<proteinExistence type="predicted"/>
<dbReference type="InterPro" id="IPR022812">
    <property type="entry name" value="Dynamin"/>
</dbReference>
<dbReference type="Pfam" id="PF00350">
    <property type="entry name" value="Dynamin_N"/>
    <property type="match status" value="1"/>
</dbReference>
<accession>A0A146KF88</accession>
<dbReference type="GO" id="GO:0005525">
    <property type="term" value="F:GTP binding"/>
    <property type="evidence" value="ECO:0007669"/>
    <property type="project" value="InterPro"/>
</dbReference>
<gene>
    <name evidence="4" type="ORF">TPC1_11659</name>
</gene>
<evidence type="ECO:0000256" key="2">
    <source>
        <dbReference type="ARBA" id="ARBA00023134"/>
    </source>
</evidence>
<organism evidence="4">
    <name type="scientific">Trepomonas sp. PC1</name>
    <dbReference type="NCBI Taxonomy" id="1076344"/>
    <lineage>
        <taxon>Eukaryota</taxon>
        <taxon>Metamonada</taxon>
        <taxon>Diplomonadida</taxon>
        <taxon>Hexamitidae</taxon>
        <taxon>Hexamitinae</taxon>
        <taxon>Trepomonas</taxon>
    </lineage>
</organism>
<dbReference type="PROSITE" id="PS51718">
    <property type="entry name" value="G_DYNAMIN_2"/>
    <property type="match status" value="1"/>
</dbReference>
<dbReference type="GO" id="GO:0005874">
    <property type="term" value="C:microtubule"/>
    <property type="evidence" value="ECO:0007669"/>
    <property type="project" value="TreeGrafter"/>
</dbReference>
<evidence type="ECO:0000313" key="4">
    <source>
        <dbReference type="EMBL" id="JAP95373.1"/>
    </source>
</evidence>
<dbReference type="EMBL" id="GDID01001233">
    <property type="protein sequence ID" value="JAP95373.1"/>
    <property type="molecule type" value="Transcribed_RNA"/>
</dbReference>
<name>A0A146KF88_9EUKA</name>
<dbReference type="CDD" id="cd08771">
    <property type="entry name" value="DLP_1"/>
    <property type="match status" value="1"/>
</dbReference>
<dbReference type="Gene3D" id="3.40.50.300">
    <property type="entry name" value="P-loop containing nucleotide triphosphate hydrolases"/>
    <property type="match status" value="1"/>
</dbReference>
<dbReference type="GO" id="GO:0016559">
    <property type="term" value="P:peroxisome fission"/>
    <property type="evidence" value="ECO:0007669"/>
    <property type="project" value="TreeGrafter"/>
</dbReference>
<protein>
    <submittedName>
        <fullName evidence="4">Dynamin</fullName>
    </submittedName>
</protein>
<sequence length="662" mass="76089">EICKKDLDFIDLARAAGIIDREGQNLQLPKIAVIGNQSAGKSSLLITCCGFDLPRAAGLCTRCPLEIQIRKGDFEASLTFKNKSGIQKIVKIEDKTTISQEIIKAQNEITGDDFSIVDETIVLKVQDKNIVANLTLIDLPGLTQFSSDKQDEDTPKQIEELVKKNVKDSATIILLVINGQDNVENSAGYKIAKEVDPNYQRTIAVFTKVDLMEEHQKQDTAKFLEGTGNIKLALGYNALICHSNQDLNQKNISDQVIQSKEEDHFRKNPIFKSVLRSCGVKALLHKLSSLLHQIVEKELPQLIEKLQQLRKSNQDEIETLPEYTNNPEAHYDLIQRYIDKFCQQMRRTEDFVFEIKTSKEEKTEKVSENVVVETTLQSALNEMFDETEKQISDQLKKIGNGNEEIFKKYIKQYRNLQIDGFFNMKMLIPCSGQAADIIKGELCKLSENVAKLVNMYAKKCADLEFDKCFQLRPLKKESLSNIEQYVDHLVRQFNDHMQIHLIAQKTFPRGGEVYRSEVDRLTKEKQNQMWEKSFKEQQLQNTPNQTQDQKNLFIQKQMNLQSPQLKLEAWQDLQIKIQAYLNEMSMSLPINGISVLSNVILTFLADDLRNVLLTDRETGKLLLKEEQIKNWIVQDFETEQRKEVLKNQLEQIEKVLKASRNL</sequence>
<dbReference type="GO" id="GO:0048312">
    <property type="term" value="P:intracellular distribution of mitochondria"/>
    <property type="evidence" value="ECO:0007669"/>
    <property type="project" value="TreeGrafter"/>
</dbReference>
<dbReference type="GO" id="GO:0003924">
    <property type="term" value="F:GTPase activity"/>
    <property type="evidence" value="ECO:0007669"/>
    <property type="project" value="InterPro"/>
</dbReference>
<dbReference type="GO" id="GO:0005739">
    <property type="term" value="C:mitochondrion"/>
    <property type="evidence" value="ECO:0007669"/>
    <property type="project" value="TreeGrafter"/>
</dbReference>
<dbReference type="SUPFAM" id="SSF52540">
    <property type="entry name" value="P-loop containing nucleoside triphosphate hydrolases"/>
    <property type="match status" value="1"/>
</dbReference>
<dbReference type="AlphaFoldDB" id="A0A146KF88"/>
<dbReference type="GO" id="GO:0016020">
    <property type="term" value="C:membrane"/>
    <property type="evidence" value="ECO:0007669"/>
    <property type="project" value="TreeGrafter"/>
</dbReference>
<feature type="non-terminal residue" evidence="4">
    <location>
        <position position="1"/>
    </location>
</feature>
<feature type="domain" description="Dynamin-type G" evidence="3">
    <location>
        <begin position="25"/>
        <end position="300"/>
    </location>
</feature>